<feature type="transmembrane region" description="Helical" evidence="1">
    <location>
        <begin position="74"/>
        <end position="94"/>
    </location>
</feature>
<evidence type="ECO:0000313" key="3">
    <source>
        <dbReference type="Proteomes" id="UP000037688"/>
    </source>
</evidence>
<feature type="transmembrane region" description="Helical" evidence="1">
    <location>
        <begin position="150"/>
        <end position="173"/>
    </location>
</feature>
<dbReference type="RefSeq" id="WP_053780600.1">
    <property type="nucleotide sequence ID" value="NZ_LITU01000051.1"/>
</dbReference>
<keyword evidence="1" id="KW-0812">Transmembrane</keyword>
<feature type="transmembrane region" description="Helical" evidence="1">
    <location>
        <begin position="193"/>
        <end position="216"/>
    </location>
</feature>
<dbReference type="AlphaFoldDB" id="A0A0N0C536"/>
<feature type="transmembrane region" description="Helical" evidence="1">
    <location>
        <begin position="125"/>
        <end position="143"/>
    </location>
</feature>
<dbReference type="Proteomes" id="UP000037688">
    <property type="component" value="Unassembled WGS sequence"/>
</dbReference>
<proteinExistence type="predicted"/>
<feature type="transmembrane region" description="Helical" evidence="1">
    <location>
        <begin position="101"/>
        <end position="119"/>
    </location>
</feature>
<sequence>MNKWLKTILFLVGSAILTRFIPFSSLFRNLDTMIHEFGHALVTLLLSGKVLRIELYADHSGVTYSSMLTPGRSILVSLAGYVTASLFAWLLFYLYRKGRHMWGLGIMTGVALVSLLFYVRGEFGMLWLTGFSALNVVIMIFGARIAKFYYLLLAFLTLEESVVSAMYVGLMSWTQPSRAGDAANLAQQTFLPALFWGTLFALFALWCAKGALTLFFRKESTTRPSKSRGLRGRNV</sequence>
<dbReference type="EMBL" id="LITU01000051">
    <property type="protein sequence ID" value="KOY16674.1"/>
    <property type="molecule type" value="Genomic_DNA"/>
</dbReference>
<keyword evidence="1" id="KW-0472">Membrane</keyword>
<organism evidence="2 3">
    <name type="scientific">Paenibacillus xylanivorans</name>
    <dbReference type="NCBI Taxonomy" id="1705561"/>
    <lineage>
        <taxon>Bacteria</taxon>
        <taxon>Bacillati</taxon>
        <taxon>Bacillota</taxon>
        <taxon>Bacilli</taxon>
        <taxon>Bacillales</taxon>
        <taxon>Paenibacillaceae</taxon>
        <taxon>Paenibacillus</taxon>
    </lineage>
</organism>
<dbReference type="Pfam" id="PF13398">
    <property type="entry name" value="Peptidase_M50B"/>
    <property type="match status" value="1"/>
</dbReference>
<evidence type="ECO:0000313" key="2">
    <source>
        <dbReference type="EMBL" id="KOY16674.1"/>
    </source>
</evidence>
<keyword evidence="3" id="KW-1185">Reference proteome</keyword>
<evidence type="ECO:0008006" key="4">
    <source>
        <dbReference type="Google" id="ProtNLM"/>
    </source>
</evidence>
<reference evidence="2 3" key="1">
    <citation type="submission" date="2015-08" db="EMBL/GenBank/DDBJ databases">
        <title>Draft genome sequence of cellulolytic and xylanolytic Paenibacillus sp. A59, isolated from a decaying forest soil from Patagonia, Argentina.</title>
        <authorList>
            <person name="Ghio S."/>
            <person name="Caceres A.M."/>
            <person name="Talia P."/>
            <person name="Grasso D."/>
            <person name="Campos E."/>
        </authorList>
    </citation>
    <scope>NUCLEOTIDE SEQUENCE [LARGE SCALE GENOMIC DNA]</scope>
    <source>
        <strain evidence="2 3">A59</strain>
    </source>
</reference>
<protein>
    <recommendedName>
        <fullName evidence="4">M50 family peptidase</fullName>
    </recommendedName>
</protein>
<evidence type="ECO:0000256" key="1">
    <source>
        <dbReference type="SAM" id="Phobius"/>
    </source>
</evidence>
<gene>
    <name evidence="2" type="ORF">AMS66_09675</name>
</gene>
<comment type="caution">
    <text evidence="2">The sequence shown here is derived from an EMBL/GenBank/DDBJ whole genome shotgun (WGS) entry which is preliminary data.</text>
</comment>
<name>A0A0N0C536_9BACL</name>
<accession>A0A0N0C536</accession>
<dbReference type="PATRIC" id="fig|1705561.3.peg.1781"/>
<dbReference type="InterPro" id="IPR049500">
    <property type="entry name" value="Peptidase_M50B-like"/>
</dbReference>
<dbReference type="OrthoDB" id="158445at2"/>
<keyword evidence="1" id="KW-1133">Transmembrane helix</keyword>
<feature type="transmembrane region" description="Helical" evidence="1">
    <location>
        <begin position="7"/>
        <end position="27"/>
    </location>
</feature>